<keyword evidence="12" id="KW-1185">Reference proteome</keyword>
<evidence type="ECO:0000259" key="7">
    <source>
        <dbReference type="Pfam" id="PF00931"/>
    </source>
</evidence>
<reference evidence="11 12" key="1">
    <citation type="submission" date="2020-08" db="EMBL/GenBank/DDBJ databases">
        <title>Plant Genome Project.</title>
        <authorList>
            <person name="Zhang R.-G."/>
        </authorList>
    </citation>
    <scope>NUCLEOTIDE SEQUENCE [LARGE SCALE GENOMIC DNA]</scope>
    <source>
        <tissue evidence="11">Rhizome</tissue>
    </source>
</reference>
<dbReference type="InterPro" id="IPR055414">
    <property type="entry name" value="LRR_R13L4/SHOC2-like"/>
</dbReference>
<feature type="transmembrane region" description="Helical" evidence="6">
    <location>
        <begin position="37"/>
        <end position="57"/>
    </location>
</feature>
<evidence type="ECO:0000256" key="3">
    <source>
        <dbReference type="ARBA" id="ARBA00022821"/>
    </source>
</evidence>
<dbReference type="EMBL" id="JACMSC010000012">
    <property type="protein sequence ID" value="KAG6497559.1"/>
    <property type="molecule type" value="Genomic_DNA"/>
</dbReference>
<dbReference type="GO" id="GO:0002758">
    <property type="term" value="P:innate immune response-activating signaling pathway"/>
    <property type="evidence" value="ECO:0007669"/>
    <property type="project" value="UniProtKB-ARBA"/>
</dbReference>
<name>A0A8J5KVA7_ZINOF</name>
<evidence type="ECO:0000313" key="11">
    <source>
        <dbReference type="EMBL" id="KAG6497559.1"/>
    </source>
</evidence>
<evidence type="ECO:0000256" key="2">
    <source>
        <dbReference type="ARBA" id="ARBA00022737"/>
    </source>
</evidence>
<dbReference type="GO" id="GO:0043531">
    <property type="term" value="F:ADP binding"/>
    <property type="evidence" value="ECO:0007669"/>
    <property type="project" value="InterPro"/>
</dbReference>
<accession>A0A8J5KVA7</accession>
<dbReference type="Gene3D" id="3.40.50.300">
    <property type="entry name" value="P-loop containing nucleotide triphosphate hydrolases"/>
    <property type="match status" value="1"/>
</dbReference>
<dbReference type="PRINTS" id="PR00364">
    <property type="entry name" value="DISEASERSIST"/>
</dbReference>
<feature type="domain" description="Disease resistance protein At4g27190-like leucine-rich repeats" evidence="8">
    <location>
        <begin position="1074"/>
        <end position="1183"/>
    </location>
</feature>
<dbReference type="GO" id="GO:0009626">
    <property type="term" value="P:plant-type hypersensitive response"/>
    <property type="evidence" value="ECO:0007669"/>
    <property type="project" value="UniProtKB-ARBA"/>
</dbReference>
<dbReference type="SUPFAM" id="SSF52058">
    <property type="entry name" value="L domain-like"/>
    <property type="match status" value="1"/>
</dbReference>
<dbReference type="Gene3D" id="1.10.10.10">
    <property type="entry name" value="Winged helix-like DNA-binding domain superfamily/Winged helix DNA-binding domain"/>
    <property type="match status" value="1"/>
</dbReference>
<dbReference type="InterPro" id="IPR057135">
    <property type="entry name" value="At4g27190-like_LRR"/>
</dbReference>
<keyword evidence="6" id="KW-0472">Membrane</keyword>
<sequence>MFNLYSSRLSIFIFFPTHLQLYAYFRMEVIGTVVASRFITLVYTFSVFTYTVLQIMAGNVPPTILFKDICSLGRKSHIAYIEEMSTALQSLGVPASVFQPETYLLHGYFEAMFAKLLRPLKNYNDAVKLERVLQIGIHHHHFDSYRTASPDQFYHFLQFLRTPAGQNALSLLAQQDRLARRGGEYFTAQEMGWIAMFEAHRNDLNGRLDDVRRDHKVVINDLELQLSEARHQLETDLAQIKRKHFPASLYAPLCEVDFNKACWTEYTLECRRQKQLPVVISLSSAHDAEMKFGDQVEKQHVVDFLDVRNRKNQLQDYIGRRVLAACLKSLWDPMTHQLAYIFYLGRKLTELEKNKMALASAKADVLVEVENAKIIGCTPTATVINWLREADNAVVEAEDICSNARSIMENSTCFRIKIVMRYKLGKQILRASKFSSDVQGRKPGDLFVPPPPVVVLPFPTSLIKNNTSSFRTLEKLRNFLQDDSIGKIGVWGMGGVGKTRLLRNLNNELQETKRFDVVIFVTVSKNWNKDMQKLRNDIGKELYMELEKDNVRASRLLYKRLMQKKFLLILDDVWDKINLENLGIPSPTEHKGCKIAITTRQRGICNEMETDVEIMVEALPDEESWDLFHEKAGGNIPTTIENVARSVCRECCGLPLAIITVGSALRKEVHLDQWKRALRLLQKSNFRFENMEDSVFVPLKFSYDMLRDDQLKKCFLFVALFPEDHEIADQDLIEYWVMEGYIEGAESLGDAYQDAHRLLILLIDSCLLERSRKKDMVKMHDVIRDMAIKITSDGTEEGTKFWVKAGMRLEELVETEDLKDKDKISLMENNIQLIGVDLYCPNASTLLVKGNVMLYDIPERFFQYMKLLSVLDLSATSIEFLPESISVLVNLSALILKECARLKRIDRVQCLKKLRFLDMRESGIIELPEGIVHLTGLVYFKISCTYRLQKIPAGLIAQFSHLEDLEMNQSFYLEGLKNPQEIIKQFKHLKSLNNLSLDLENDKLSSLLETHCNLNNLASFYLRVGSVMATSKTEYVAKKEGPRKPERRGRCLDITGDAACKRLAKFANKLCVYQNRKLRSISQLGLDNLECVEECWVWDCQEMWSIIISEEQKDNTYPHLQLLHLERLPKLSIIFSYNVAAAPSFFNLRKINLCECNMIPFVFQEEMIDQLGCLEELDVSSCRILKRIIEGYFKRDGMCLPKLRCISFSQLGKLEQLWFSDLSLPSLVDIKIHRCPNLRPPRLTNELAPTLLVIEAEEQWWESLPEDEIFKLHFASILKPVTVSFTHIFTSVHASSSH</sequence>
<evidence type="ECO:0000256" key="4">
    <source>
        <dbReference type="ARBA" id="ARBA00022840"/>
    </source>
</evidence>
<dbReference type="PANTHER" id="PTHR33463:SF209">
    <property type="entry name" value="DISEASE RESISTANCE PROTEIN RPS2-LIKE"/>
    <property type="match status" value="1"/>
</dbReference>
<keyword evidence="4" id="KW-0547">Nucleotide-binding</keyword>
<dbReference type="SUPFAM" id="SSF52540">
    <property type="entry name" value="P-loop containing nucleoside triphosphate hydrolases"/>
    <property type="match status" value="1"/>
</dbReference>
<dbReference type="Pfam" id="PF00931">
    <property type="entry name" value="NB-ARC"/>
    <property type="match status" value="1"/>
</dbReference>
<organism evidence="11 12">
    <name type="scientific">Zingiber officinale</name>
    <name type="common">Ginger</name>
    <name type="synonym">Amomum zingiber</name>
    <dbReference type="NCBI Taxonomy" id="94328"/>
    <lineage>
        <taxon>Eukaryota</taxon>
        <taxon>Viridiplantae</taxon>
        <taxon>Streptophyta</taxon>
        <taxon>Embryophyta</taxon>
        <taxon>Tracheophyta</taxon>
        <taxon>Spermatophyta</taxon>
        <taxon>Magnoliopsida</taxon>
        <taxon>Liliopsida</taxon>
        <taxon>Zingiberales</taxon>
        <taxon>Zingiberaceae</taxon>
        <taxon>Zingiber</taxon>
    </lineage>
</organism>
<dbReference type="FunFam" id="1.10.10.10:FF:000322">
    <property type="entry name" value="Probable disease resistance protein At1g63360"/>
    <property type="match status" value="1"/>
</dbReference>
<dbReference type="InterPro" id="IPR032675">
    <property type="entry name" value="LRR_dom_sf"/>
</dbReference>
<evidence type="ECO:0000259" key="10">
    <source>
        <dbReference type="Pfam" id="PF23598"/>
    </source>
</evidence>
<dbReference type="InterPro" id="IPR036388">
    <property type="entry name" value="WH-like_DNA-bd_sf"/>
</dbReference>
<comment type="caution">
    <text evidence="11">The sequence shown here is derived from an EMBL/GenBank/DDBJ whole genome shotgun (WGS) entry which is preliminary data.</text>
</comment>
<dbReference type="Pfam" id="PF23247">
    <property type="entry name" value="LRR_RPS2"/>
    <property type="match status" value="1"/>
</dbReference>
<evidence type="ECO:0000313" key="12">
    <source>
        <dbReference type="Proteomes" id="UP000734854"/>
    </source>
</evidence>
<gene>
    <name evidence="11" type="ORF">ZIOFF_045460</name>
</gene>
<evidence type="ECO:0000256" key="5">
    <source>
        <dbReference type="SAM" id="Coils"/>
    </source>
</evidence>
<feature type="domain" description="Disease resistance protein winged helix" evidence="9">
    <location>
        <begin position="720"/>
        <end position="787"/>
    </location>
</feature>
<feature type="transmembrane region" description="Helical" evidence="6">
    <location>
        <begin position="6"/>
        <end position="25"/>
    </location>
</feature>
<proteinExistence type="inferred from homology"/>
<keyword evidence="3" id="KW-0611">Plant defense</keyword>
<feature type="domain" description="Disease resistance R13L4/SHOC-2-like LRR" evidence="10">
    <location>
        <begin position="908"/>
        <end position="1071"/>
    </location>
</feature>
<evidence type="ECO:0000256" key="6">
    <source>
        <dbReference type="SAM" id="Phobius"/>
    </source>
</evidence>
<evidence type="ECO:0008006" key="13">
    <source>
        <dbReference type="Google" id="ProtNLM"/>
    </source>
</evidence>
<dbReference type="InterPro" id="IPR050905">
    <property type="entry name" value="Plant_NBS-LRR"/>
</dbReference>
<evidence type="ECO:0000256" key="1">
    <source>
        <dbReference type="ARBA" id="ARBA00008894"/>
    </source>
</evidence>
<dbReference type="InterPro" id="IPR058922">
    <property type="entry name" value="WHD_DRP"/>
</dbReference>
<feature type="coiled-coil region" evidence="5">
    <location>
        <begin position="212"/>
        <end position="239"/>
    </location>
</feature>
<protein>
    <recommendedName>
        <fullName evidence="13">Disease resistance protein</fullName>
    </recommendedName>
</protein>
<dbReference type="FunFam" id="3.40.50.300:FF:001091">
    <property type="entry name" value="Probable disease resistance protein At1g61300"/>
    <property type="match status" value="1"/>
</dbReference>
<evidence type="ECO:0000259" key="9">
    <source>
        <dbReference type="Pfam" id="PF23559"/>
    </source>
</evidence>
<dbReference type="Proteomes" id="UP000734854">
    <property type="component" value="Unassembled WGS sequence"/>
</dbReference>
<dbReference type="InterPro" id="IPR002182">
    <property type="entry name" value="NB-ARC"/>
</dbReference>
<feature type="domain" description="NB-ARC" evidence="7">
    <location>
        <begin position="472"/>
        <end position="633"/>
    </location>
</feature>
<dbReference type="Gene3D" id="3.80.10.10">
    <property type="entry name" value="Ribonuclease Inhibitor"/>
    <property type="match status" value="1"/>
</dbReference>
<dbReference type="GO" id="GO:0005524">
    <property type="term" value="F:ATP binding"/>
    <property type="evidence" value="ECO:0007669"/>
    <property type="project" value="UniProtKB-KW"/>
</dbReference>
<comment type="similarity">
    <text evidence="1">Belongs to the disease resistance NB-LRR family.</text>
</comment>
<dbReference type="InterPro" id="IPR042197">
    <property type="entry name" value="Apaf_helical"/>
</dbReference>
<keyword evidence="5" id="KW-0175">Coiled coil</keyword>
<dbReference type="Pfam" id="PF23598">
    <property type="entry name" value="LRR_14"/>
    <property type="match status" value="1"/>
</dbReference>
<dbReference type="InterPro" id="IPR027417">
    <property type="entry name" value="P-loop_NTPase"/>
</dbReference>
<dbReference type="Gene3D" id="1.10.8.430">
    <property type="entry name" value="Helical domain of apoptotic protease-activating factors"/>
    <property type="match status" value="1"/>
</dbReference>
<dbReference type="Pfam" id="PF23559">
    <property type="entry name" value="WHD_DRP"/>
    <property type="match status" value="1"/>
</dbReference>
<keyword evidence="6" id="KW-0812">Transmembrane</keyword>
<evidence type="ECO:0000259" key="8">
    <source>
        <dbReference type="Pfam" id="PF23247"/>
    </source>
</evidence>
<keyword evidence="4" id="KW-0067">ATP-binding</keyword>
<dbReference type="PANTHER" id="PTHR33463">
    <property type="entry name" value="NB-ARC DOMAIN-CONTAINING PROTEIN-RELATED"/>
    <property type="match status" value="1"/>
</dbReference>
<keyword evidence="6" id="KW-1133">Transmembrane helix</keyword>
<dbReference type="GO" id="GO:0042742">
    <property type="term" value="P:defense response to bacterium"/>
    <property type="evidence" value="ECO:0007669"/>
    <property type="project" value="UniProtKB-ARBA"/>
</dbReference>
<keyword evidence="2" id="KW-0677">Repeat</keyword>